<evidence type="ECO:0000313" key="5">
    <source>
        <dbReference type="Proteomes" id="UP001642483"/>
    </source>
</evidence>
<keyword evidence="2" id="KW-0732">Signal</keyword>
<feature type="signal peptide" evidence="2">
    <location>
        <begin position="1"/>
        <end position="18"/>
    </location>
</feature>
<dbReference type="PROSITE" id="PS51670">
    <property type="entry name" value="SHKT"/>
    <property type="match status" value="2"/>
</dbReference>
<organism evidence="4 5">
    <name type="scientific">Clavelina lepadiformis</name>
    <name type="common">Light-bulb sea squirt</name>
    <name type="synonym">Ascidia lepadiformis</name>
    <dbReference type="NCBI Taxonomy" id="159417"/>
    <lineage>
        <taxon>Eukaryota</taxon>
        <taxon>Metazoa</taxon>
        <taxon>Chordata</taxon>
        <taxon>Tunicata</taxon>
        <taxon>Ascidiacea</taxon>
        <taxon>Aplousobranchia</taxon>
        <taxon>Clavelinidae</taxon>
        <taxon>Clavelina</taxon>
    </lineage>
</organism>
<gene>
    <name evidence="4" type="ORF">CVLEPA_LOCUS29417</name>
</gene>
<comment type="caution">
    <text evidence="4">The sequence shown here is derived from an EMBL/GenBank/DDBJ whole genome shotgun (WGS) entry which is preliminary data.</text>
</comment>
<proteinExistence type="predicted"/>
<name>A0ABP0GWY5_CLALP</name>
<keyword evidence="5" id="KW-1185">Reference proteome</keyword>
<evidence type="ECO:0000256" key="2">
    <source>
        <dbReference type="SAM" id="SignalP"/>
    </source>
</evidence>
<sequence>MKIAVLITLFACQHAALGIRNNLISLLFENLSNNVAPPATCRSDCKNAFVGCILYSPYCNDGTSKAIMARRLCPITCKQCTPCKTSAPLCQEEPCFDNHPFCYSFQNAGLCESNYQAPTKTFEFVSSNCRKSCGLCGDQCKLPPIEEQCDEDCGDLHPGCGIWKEKGFCADDTPWPHVFKYCPLSCEVCKPCAIQKSGDLPPINNE</sequence>
<dbReference type="PANTHER" id="PTHR21724">
    <property type="entry name" value="SHKT DOMAIN-CONTAINING PROTEIN"/>
    <property type="match status" value="1"/>
</dbReference>
<evidence type="ECO:0000313" key="4">
    <source>
        <dbReference type="EMBL" id="CAK8696246.1"/>
    </source>
</evidence>
<dbReference type="Pfam" id="PF01549">
    <property type="entry name" value="ShK"/>
    <property type="match status" value="3"/>
</dbReference>
<feature type="domain" description="ShKT" evidence="3">
    <location>
        <begin position="95"/>
        <end position="136"/>
    </location>
</feature>
<evidence type="ECO:0000259" key="3">
    <source>
        <dbReference type="PROSITE" id="PS51670"/>
    </source>
</evidence>
<dbReference type="Proteomes" id="UP001642483">
    <property type="component" value="Unassembled WGS sequence"/>
</dbReference>
<dbReference type="InterPro" id="IPR003582">
    <property type="entry name" value="ShKT_dom"/>
</dbReference>
<reference evidence="4 5" key="1">
    <citation type="submission" date="2024-02" db="EMBL/GenBank/DDBJ databases">
        <authorList>
            <person name="Daric V."/>
            <person name="Darras S."/>
        </authorList>
    </citation>
    <scope>NUCLEOTIDE SEQUENCE [LARGE SCALE GENOMIC DNA]</scope>
</reference>
<dbReference type="EMBL" id="CAWYQH010000152">
    <property type="protein sequence ID" value="CAK8696246.1"/>
    <property type="molecule type" value="Genomic_DNA"/>
</dbReference>
<accession>A0ABP0GWY5</accession>
<comment type="caution">
    <text evidence="1">Lacks conserved residue(s) required for the propagation of feature annotation.</text>
</comment>
<feature type="domain" description="ShKT" evidence="3">
    <location>
        <begin position="153"/>
        <end position="189"/>
    </location>
</feature>
<feature type="chain" id="PRO_5046452399" description="ShKT domain-containing protein" evidence="2">
    <location>
        <begin position="19"/>
        <end position="206"/>
    </location>
</feature>
<evidence type="ECO:0000256" key="1">
    <source>
        <dbReference type="PROSITE-ProRule" id="PRU01005"/>
    </source>
</evidence>
<dbReference type="SMART" id="SM00254">
    <property type="entry name" value="ShKT"/>
    <property type="match status" value="3"/>
</dbReference>
<protein>
    <recommendedName>
        <fullName evidence="3">ShKT domain-containing protein</fullName>
    </recommendedName>
</protein>
<dbReference type="PANTHER" id="PTHR21724:SF109">
    <property type="entry name" value="SHKT DOMAIN-CONTAINING PROTEIN"/>
    <property type="match status" value="1"/>
</dbReference>